<evidence type="ECO:0000313" key="3">
    <source>
        <dbReference type="Proteomes" id="UP000184111"/>
    </source>
</evidence>
<dbReference type="RefSeq" id="WP_073503042.1">
    <property type="nucleotide sequence ID" value="NZ_FRBI01000052.1"/>
</dbReference>
<sequence length="1153" mass="122298">MSVLGWIAVPGGRIEVRPGAANVAVLRVLIVPRLQQQLASTAMEDWPAVLAQAAPVVEVQLGDAVLSPLTCRLRILADSTIWRGFFGHGITVNPWQPPEAPPKPAVNDTLQQADDITATYRAAGNSPADPGVAHGQLAAWHRTPAAAPPAPGAPAFAAVDFHRATSLLREHPHVLKALGLILELELIAADLPVSASEPHARVRVGWPQSPIPVESPWTAYQLDAERVHFLPAPAGDITAGQVALSDASKWRVVTVDVDGAVGKLTQAAHAVVDDPEAAPATVLPALRSAGLQLARVDRAGQLSDRSARGRANTAAGSLAEHVFTAEDLVLGYRLDVRPQKSNTWYSLHTRLARYQVDGMPIGSGQILEEGHLKPHAAVKDASGALRADEIVARWSGWSLAVPRPAFDGLPAVGEPTDAAGALIPYRFTMDFEVAPESLPELRFGTAYQLRMRVVDMAGGGLLVDDPDAAASPTAETSYTRYEPVPPPEVTLPDGLLVPDPDHPGQIHVDPHVLGPGGGLEQLVIRSSPGLDGFSTAEFADDPTYPANARRSLTPPATTFQLAEQHGVLSVDNETGWARATRAGGVDPASTLPDPMALGVAATLPPQPGGPAQAVTDARPWAGAWPDHEPKHLELVPGDNLRLSWLASGAAVSPADDAQSTTVRVSVPPGHRVVAEVSSTILRDHLDWFAIGALVSAGAAELAVVGRHPMVNPPRQIELVHAVRKPINAPSGSLTTSRTAGASYAVLHPHDTLLGLHTESTAQLNLMADWQEWDDTATSHDASVAVPAVPVAYGATALPEIRQEFGDTKHRMIRYTASAISRYRAYFTPADDSAFTVSTTLEPVSVKSSTRPAPPHVLATVPAFSWSDTSRPGGGLVRTRSGGRLRVELDHPWYITGEGECVAVLVWPGTEDTVPAEVRPLVSWLNRDPIHPTPSPQALATETMFGDALDSLDVVLVETGTTVRALPYPVFWHDGRWYADIGMPGAAQTSYAPFTHLALARFQRESLDGLNLSTVARSDIVPVLPDRTLEVHQDGDGLHVLLKGLSREGNKPNTVVAVLERCDTADDGTPVDLTALNTAAAPAFPAWVRVPGATAAGQTNQPLPPIPVPADGSRLRVVVREAEDLPSTAAGIIDAVHELTERTVYLDEVSLPVV</sequence>
<dbReference type="EMBL" id="FRBI01000052">
    <property type="protein sequence ID" value="SHN37328.1"/>
    <property type="molecule type" value="Genomic_DNA"/>
</dbReference>
<name>A0A1M7QZJ3_9ACTN</name>
<organism evidence="2 3">
    <name type="scientific">Actinacidiphila paucisporea</name>
    <dbReference type="NCBI Taxonomy" id="310782"/>
    <lineage>
        <taxon>Bacteria</taxon>
        <taxon>Bacillati</taxon>
        <taxon>Actinomycetota</taxon>
        <taxon>Actinomycetes</taxon>
        <taxon>Kitasatosporales</taxon>
        <taxon>Streptomycetaceae</taxon>
        <taxon>Actinacidiphila</taxon>
    </lineage>
</organism>
<evidence type="ECO:0000313" key="2">
    <source>
        <dbReference type="EMBL" id="SHN37328.1"/>
    </source>
</evidence>
<evidence type="ECO:0000256" key="1">
    <source>
        <dbReference type="SAM" id="MobiDB-lite"/>
    </source>
</evidence>
<dbReference type="Proteomes" id="UP000184111">
    <property type="component" value="Unassembled WGS sequence"/>
</dbReference>
<accession>A0A1M7QZJ3</accession>
<reference evidence="2 3" key="1">
    <citation type="submission" date="2016-11" db="EMBL/GenBank/DDBJ databases">
        <authorList>
            <person name="Jaros S."/>
            <person name="Januszkiewicz K."/>
            <person name="Wedrychowicz H."/>
        </authorList>
    </citation>
    <scope>NUCLEOTIDE SEQUENCE [LARGE SCALE GENOMIC DNA]</scope>
    <source>
        <strain evidence="2 3">CGMCC 4.2025</strain>
    </source>
</reference>
<feature type="region of interest" description="Disordered" evidence="1">
    <location>
        <begin position="466"/>
        <end position="485"/>
    </location>
</feature>
<proteinExistence type="predicted"/>
<dbReference type="OrthoDB" id="9148571at2"/>
<dbReference type="STRING" id="310782.SAMN05216499_1524"/>
<protein>
    <submittedName>
        <fullName evidence="2">Uncharacterized protein</fullName>
    </submittedName>
</protein>
<dbReference type="AlphaFoldDB" id="A0A1M7QZJ3"/>
<keyword evidence="3" id="KW-1185">Reference proteome</keyword>
<gene>
    <name evidence="2" type="ORF">SAMN05216499_1524</name>
</gene>